<name>A0A0A1UMH2_9HYPO</name>
<accession>A0A0A1UMH2</accession>
<dbReference type="eggNOG" id="KOG0672">
    <property type="taxonomic scope" value="Eukaryota"/>
</dbReference>
<gene>
    <name evidence="3" type="ORF">X797_011596</name>
</gene>
<proteinExistence type="predicted"/>
<evidence type="ECO:0000256" key="2">
    <source>
        <dbReference type="SAM" id="MobiDB-lite"/>
    </source>
</evidence>
<evidence type="ECO:0000313" key="3">
    <source>
        <dbReference type="EMBL" id="EXU95313.1"/>
    </source>
</evidence>
<keyword evidence="1" id="KW-0175">Coiled coil</keyword>
<dbReference type="HOGENOM" id="CLU_1027049_0_0_1"/>
<protein>
    <submittedName>
        <fullName evidence="3">Uncharacterized protein</fullName>
    </submittedName>
</protein>
<dbReference type="OrthoDB" id="4869153at2759"/>
<sequence>MSQPLDDSPEASSSTAAEKAISTLRARLRSEDPFPPPLHASASSSEPCLKHNDIYKQLRATFSSLPGPQPAPHHTLDRGNTIMNNLAETFARSGEDAYKSAVSDIQTVHESISGRIDAFHAESASALSDAAALYDNISYPLSRTVCHSENFPRGTIAQHLSVLKDKMDAAEKQLASLNEDWMACVDQEAKIMAVTEAVDDSDSAKETEALVQEIDDIVRDKAAELEQMEKEYRDLLWKESQKMMQAMMAD</sequence>
<organism evidence="3 4">
    <name type="scientific">Metarhizium robertsii</name>
    <dbReference type="NCBI Taxonomy" id="568076"/>
    <lineage>
        <taxon>Eukaryota</taxon>
        <taxon>Fungi</taxon>
        <taxon>Dikarya</taxon>
        <taxon>Ascomycota</taxon>
        <taxon>Pezizomycotina</taxon>
        <taxon>Sordariomycetes</taxon>
        <taxon>Hypocreomycetidae</taxon>
        <taxon>Hypocreales</taxon>
        <taxon>Clavicipitaceae</taxon>
        <taxon>Metarhizium</taxon>
    </lineage>
</organism>
<feature type="region of interest" description="Disordered" evidence="2">
    <location>
        <begin position="1"/>
        <end position="20"/>
    </location>
</feature>
<evidence type="ECO:0000313" key="4">
    <source>
        <dbReference type="Proteomes" id="UP000030151"/>
    </source>
</evidence>
<dbReference type="AlphaFoldDB" id="A0A0A1UMH2"/>
<reference evidence="3 4" key="1">
    <citation type="submission" date="2014-02" db="EMBL/GenBank/DDBJ databases">
        <title>The genome sequence of the entomopathogenic fungus Metarhizium robertsii ARSEF 2575.</title>
        <authorList>
            <person name="Giuliano Garisto Donzelli B."/>
            <person name="Roe B.A."/>
            <person name="Macmil S.L."/>
            <person name="Krasnoff S.B."/>
            <person name="Gibson D.M."/>
        </authorList>
    </citation>
    <scope>NUCLEOTIDE SEQUENCE [LARGE SCALE GENOMIC DNA]</scope>
    <source>
        <strain evidence="3 4">ARSEF 2575</strain>
    </source>
</reference>
<feature type="coiled-coil region" evidence="1">
    <location>
        <begin position="211"/>
        <end position="238"/>
    </location>
</feature>
<comment type="caution">
    <text evidence="3">The sequence shown here is derived from an EMBL/GenBank/DDBJ whole genome shotgun (WGS) entry which is preliminary data.</text>
</comment>
<feature type="compositionally biased region" description="Polar residues" evidence="2">
    <location>
        <begin position="1"/>
        <end position="16"/>
    </location>
</feature>
<evidence type="ECO:0000256" key="1">
    <source>
        <dbReference type="SAM" id="Coils"/>
    </source>
</evidence>
<dbReference type="Proteomes" id="UP000030151">
    <property type="component" value="Unassembled WGS sequence"/>
</dbReference>
<dbReference type="EMBL" id="JELW01000087">
    <property type="protein sequence ID" value="EXU95313.1"/>
    <property type="molecule type" value="Genomic_DNA"/>
</dbReference>